<gene>
    <name evidence="11" type="ORF">RO21_01080</name>
</gene>
<dbReference type="InterPro" id="IPR026039">
    <property type="entry name" value="YfgM"/>
</dbReference>
<evidence type="ECO:0000256" key="3">
    <source>
        <dbReference type="ARBA" id="ARBA00022692"/>
    </source>
</evidence>
<dbReference type="AlphaFoldDB" id="A0A0J5PA98"/>
<comment type="caution">
    <text evidence="11">The sequence shown here is derived from an EMBL/GenBank/DDBJ whole genome shotgun (WGS) entry which is preliminary data.</text>
</comment>
<dbReference type="SUPFAM" id="SSF48452">
    <property type="entry name" value="TPR-like"/>
    <property type="match status" value="1"/>
</dbReference>
<dbReference type="PANTHER" id="PTHR38035">
    <property type="entry name" value="UPF0070 PROTEIN YFGM"/>
    <property type="match status" value="1"/>
</dbReference>
<evidence type="ECO:0000256" key="5">
    <source>
        <dbReference type="ARBA" id="ARBA00023136"/>
    </source>
</evidence>
<evidence type="ECO:0000256" key="2">
    <source>
        <dbReference type="ARBA" id="ARBA00022475"/>
    </source>
</evidence>
<protein>
    <recommendedName>
        <fullName evidence="8">Ancillary SecYEG translocon subunit</fullName>
    </recommendedName>
</protein>
<dbReference type="InterPro" id="IPR018704">
    <property type="entry name" value="SecYEG/CpoB_TPR"/>
</dbReference>
<keyword evidence="3 9" id="KW-0812">Transmembrane</keyword>
<dbReference type="Gene3D" id="1.25.40.10">
    <property type="entry name" value="Tetratricopeptide repeat domain"/>
    <property type="match status" value="1"/>
</dbReference>
<evidence type="ECO:0000313" key="11">
    <source>
        <dbReference type="EMBL" id="KMK52474.1"/>
    </source>
</evidence>
<evidence type="ECO:0000256" key="9">
    <source>
        <dbReference type="SAM" id="Phobius"/>
    </source>
</evidence>
<comment type="subcellular location">
    <subcellularLocation>
        <location evidence="1">Cell membrane</location>
        <topology evidence="1">Single-pass type II membrane protein</topology>
    </subcellularLocation>
</comment>
<evidence type="ECO:0000256" key="1">
    <source>
        <dbReference type="ARBA" id="ARBA00004401"/>
    </source>
</evidence>
<accession>A0A0J5PA98</accession>
<keyword evidence="6" id="KW-0143">Chaperone</keyword>
<keyword evidence="4 9" id="KW-1133">Transmembrane helix</keyword>
<name>A0A0J5PA98_9PAST</name>
<dbReference type="RefSeq" id="WP_047975950.1">
    <property type="nucleotide sequence ID" value="NZ_JWIZ01000003.1"/>
</dbReference>
<dbReference type="Pfam" id="PF09976">
    <property type="entry name" value="TPR_21"/>
    <property type="match status" value="1"/>
</dbReference>
<keyword evidence="2" id="KW-1003">Cell membrane</keyword>
<keyword evidence="5 9" id="KW-0472">Membrane</keyword>
<evidence type="ECO:0000259" key="10">
    <source>
        <dbReference type="Pfam" id="PF09976"/>
    </source>
</evidence>
<dbReference type="PIRSF" id="PIRSF006170">
    <property type="entry name" value="YfgM"/>
    <property type="match status" value="1"/>
</dbReference>
<dbReference type="InterPro" id="IPR011990">
    <property type="entry name" value="TPR-like_helical_dom_sf"/>
</dbReference>
<comment type="similarity">
    <text evidence="7">Belongs to the YfgM family.</text>
</comment>
<organism evidence="11 12">
    <name type="scientific">Muribacter muris</name>
    <dbReference type="NCBI Taxonomy" id="67855"/>
    <lineage>
        <taxon>Bacteria</taxon>
        <taxon>Pseudomonadati</taxon>
        <taxon>Pseudomonadota</taxon>
        <taxon>Gammaproteobacteria</taxon>
        <taxon>Pasteurellales</taxon>
        <taxon>Pasteurellaceae</taxon>
        <taxon>Muribacter</taxon>
    </lineage>
</organism>
<evidence type="ECO:0000256" key="6">
    <source>
        <dbReference type="ARBA" id="ARBA00023186"/>
    </source>
</evidence>
<sequence>MSDYLNKTEEQQFEEAKSWFKQNGTPILVAVLIAAAAGFGWNYWQKHQLETAQQTSAQYQQVMESYLQNPEKNAPLADKFISEHSNSNYAVFTQLEQAKQLVAKGEFETARQYLTQALAATSDATLQSVIRFRLAAVAYQLNQFDEALEMLAPIKDQAWSLRKQVFSGDILLAKGDKTAARSAYEQAKAQAQPQDQMLIDIRLNNL</sequence>
<evidence type="ECO:0000256" key="8">
    <source>
        <dbReference type="ARBA" id="ARBA00024235"/>
    </source>
</evidence>
<dbReference type="STRING" id="67855.RO21_01080"/>
<evidence type="ECO:0000313" key="12">
    <source>
        <dbReference type="Proteomes" id="UP000036270"/>
    </source>
</evidence>
<proteinExistence type="inferred from homology"/>
<feature type="transmembrane region" description="Helical" evidence="9">
    <location>
        <begin position="27"/>
        <end position="44"/>
    </location>
</feature>
<reference evidence="11 12" key="1">
    <citation type="submission" date="2014-12" db="EMBL/GenBank/DDBJ databases">
        <title>Reclassification of Actinobacillus muris as Muribacter muris.</title>
        <authorList>
            <person name="Christensen H."/>
            <person name="Nicklas W."/>
            <person name="Bisgaard M."/>
        </authorList>
    </citation>
    <scope>NUCLEOTIDE SEQUENCE [LARGE SCALE GENOMIC DNA]</scope>
    <source>
        <strain evidence="11 12">Ackerman80-443D</strain>
    </source>
</reference>
<feature type="domain" description="Ancillary SecYEG translocon subunit/Cell division coordinator CpoB TPR" evidence="10">
    <location>
        <begin position="17"/>
        <end position="206"/>
    </location>
</feature>
<keyword evidence="12" id="KW-1185">Reference proteome</keyword>
<dbReference type="GO" id="GO:0044877">
    <property type="term" value="F:protein-containing complex binding"/>
    <property type="evidence" value="ECO:0007669"/>
    <property type="project" value="InterPro"/>
</dbReference>
<evidence type="ECO:0000256" key="7">
    <source>
        <dbReference type="ARBA" id="ARBA00024197"/>
    </source>
</evidence>
<dbReference type="Proteomes" id="UP000036270">
    <property type="component" value="Unassembled WGS sequence"/>
</dbReference>
<evidence type="ECO:0000256" key="4">
    <source>
        <dbReference type="ARBA" id="ARBA00022989"/>
    </source>
</evidence>
<dbReference type="GO" id="GO:0005886">
    <property type="term" value="C:plasma membrane"/>
    <property type="evidence" value="ECO:0007669"/>
    <property type="project" value="UniProtKB-SubCell"/>
</dbReference>
<dbReference type="PANTHER" id="PTHR38035:SF1">
    <property type="entry name" value="ANCILLARY SECYEG TRANSLOCON SUBUNIT"/>
    <property type="match status" value="1"/>
</dbReference>
<dbReference type="EMBL" id="JWIZ01000003">
    <property type="protein sequence ID" value="KMK52474.1"/>
    <property type="molecule type" value="Genomic_DNA"/>
</dbReference>
<dbReference type="PATRIC" id="fig|67855.3.peg.1080"/>